<proteinExistence type="predicted"/>
<keyword evidence="1" id="KW-0802">TPR repeat</keyword>
<sequence>MSNPRALQPLFLQAACPRHCPRTHPRTLPLHPRGFSRPYVARLSPSPSVRRSKRVSRPSLTLEGDYGYEYWRLSAEPILRLLEYYHRHKFIQIDARKAVRILDAFQVREFPTAGEVNQVLSRHSVDLLDFCTLGRQLATAASFPWNFMGARILFSCAALGHFPSIYFVTQPFLDPQGSHVADWPMSKIEPVFHALERLALEKKDPRAQVQYARFLARDDRYGGLHGDRIVRAKEILEKVLRDEPSGSTVALAAWFELGQLHLETTHLEEARDAFRRTRMLESMAYMSRTYPKLSAPWLEYVIKGAAAGHPECAMKLGIVYGLPLEQLRQIDHPIINRHLETFQRPWLDFLVDGLAPRIINGSKSPEKSLVDEFGCFDPAQSRSAFRRRKRWGEDWILTGLQNMGPDFRKHPLEALKFARQLDARAGMEPIIRWMHFHEFRKWWGPKIMDEVSQIADEIGIDTSGLR</sequence>
<dbReference type="AlphaFoldDB" id="A0A6A6NZ29"/>
<feature type="repeat" description="TPR" evidence="1">
    <location>
        <begin position="251"/>
        <end position="284"/>
    </location>
</feature>
<dbReference type="InterPro" id="IPR019734">
    <property type="entry name" value="TPR_rpt"/>
</dbReference>
<evidence type="ECO:0000256" key="1">
    <source>
        <dbReference type="PROSITE-ProRule" id="PRU00339"/>
    </source>
</evidence>
<reference evidence="2" key="1">
    <citation type="journal article" date="2020" name="Stud. Mycol.">
        <title>101 Dothideomycetes genomes: a test case for predicting lifestyles and emergence of pathogens.</title>
        <authorList>
            <person name="Haridas S."/>
            <person name="Albert R."/>
            <person name="Binder M."/>
            <person name="Bloem J."/>
            <person name="Labutti K."/>
            <person name="Salamov A."/>
            <person name="Andreopoulos B."/>
            <person name="Baker S."/>
            <person name="Barry K."/>
            <person name="Bills G."/>
            <person name="Bluhm B."/>
            <person name="Cannon C."/>
            <person name="Castanera R."/>
            <person name="Culley D."/>
            <person name="Daum C."/>
            <person name="Ezra D."/>
            <person name="Gonzalez J."/>
            <person name="Henrissat B."/>
            <person name="Kuo A."/>
            <person name="Liang C."/>
            <person name="Lipzen A."/>
            <person name="Lutzoni F."/>
            <person name="Magnuson J."/>
            <person name="Mondo S."/>
            <person name="Nolan M."/>
            <person name="Ohm R."/>
            <person name="Pangilinan J."/>
            <person name="Park H.-J."/>
            <person name="Ramirez L."/>
            <person name="Alfaro M."/>
            <person name="Sun H."/>
            <person name="Tritt A."/>
            <person name="Yoshinaga Y."/>
            <person name="Zwiers L.-H."/>
            <person name="Turgeon B."/>
            <person name="Goodwin S."/>
            <person name="Spatafora J."/>
            <person name="Crous P."/>
            <person name="Grigoriev I."/>
        </authorList>
    </citation>
    <scope>NUCLEOTIDE SEQUENCE</scope>
    <source>
        <strain evidence="2">ATCC 16933</strain>
    </source>
</reference>
<name>A0A6A6NZ29_9PEZI</name>
<dbReference type="PROSITE" id="PS50005">
    <property type="entry name" value="TPR"/>
    <property type="match status" value="1"/>
</dbReference>
<accession>A0A6A6NZ29</accession>
<evidence type="ECO:0000313" key="3">
    <source>
        <dbReference type="Proteomes" id="UP000799766"/>
    </source>
</evidence>
<keyword evidence="3" id="KW-1185">Reference proteome</keyword>
<gene>
    <name evidence="2" type="ORF">BDY21DRAFT_346042</name>
</gene>
<dbReference type="Proteomes" id="UP000799766">
    <property type="component" value="Unassembled WGS sequence"/>
</dbReference>
<evidence type="ECO:0000313" key="2">
    <source>
        <dbReference type="EMBL" id="KAF2456767.1"/>
    </source>
</evidence>
<organism evidence="2 3">
    <name type="scientific">Lineolata rhizophorae</name>
    <dbReference type="NCBI Taxonomy" id="578093"/>
    <lineage>
        <taxon>Eukaryota</taxon>
        <taxon>Fungi</taxon>
        <taxon>Dikarya</taxon>
        <taxon>Ascomycota</taxon>
        <taxon>Pezizomycotina</taxon>
        <taxon>Dothideomycetes</taxon>
        <taxon>Dothideomycetes incertae sedis</taxon>
        <taxon>Lineolatales</taxon>
        <taxon>Lineolataceae</taxon>
        <taxon>Lineolata</taxon>
    </lineage>
</organism>
<protein>
    <submittedName>
        <fullName evidence="2">Uncharacterized protein</fullName>
    </submittedName>
</protein>
<dbReference type="EMBL" id="MU001682">
    <property type="protein sequence ID" value="KAF2456767.1"/>
    <property type="molecule type" value="Genomic_DNA"/>
</dbReference>